<dbReference type="GO" id="GO:0016788">
    <property type="term" value="F:hydrolase activity, acting on ester bonds"/>
    <property type="evidence" value="ECO:0007669"/>
    <property type="project" value="UniProtKB-ARBA"/>
</dbReference>
<evidence type="ECO:0000259" key="1">
    <source>
        <dbReference type="Pfam" id="PF02739"/>
    </source>
</evidence>
<feature type="non-terminal residue" evidence="2">
    <location>
        <position position="51"/>
    </location>
</feature>
<evidence type="ECO:0000313" key="2">
    <source>
        <dbReference type="EMBL" id="GAG05388.1"/>
    </source>
</evidence>
<dbReference type="GO" id="GO:0004518">
    <property type="term" value="F:nuclease activity"/>
    <property type="evidence" value="ECO:0007669"/>
    <property type="project" value="UniProtKB-ARBA"/>
</dbReference>
<sequence>MAKTFYVLDGHAQIYRAFYAPFRDLTSPAGEPTRATFVFSQMFLNLIRQRR</sequence>
<accession>X0UYK6</accession>
<gene>
    <name evidence="2" type="ORF">S01H1_36551</name>
</gene>
<dbReference type="SUPFAM" id="SSF88723">
    <property type="entry name" value="PIN domain-like"/>
    <property type="match status" value="1"/>
</dbReference>
<dbReference type="EMBL" id="BARS01022906">
    <property type="protein sequence ID" value="GAG05388.1"/>
    <property type="molecule type" value="Genomic_DNA"/>
</dbReference>
<protein>
    <recommendedName>
        <fullName evidence="1">5'-3' exonuclease alpha-helical arch N-terminal domain-containing protein</fullName>
    </recommendedName>
</protein>
<dbReference type="InterPro" id="IPR029060">
    <property type="entry name" value="PIN-like_dom_sf"/>
</dbReference>
<proteinExistence type="predicted"/>
<dbReference type="Pfam" id="PF02739">
    <property type="entry name" value="5_3_exonuc_N"/>
    <property type="match status" value="1"/>
</dbReference>
<organism evidence="2">
    <name type="scientific">marine sediment metagenome</name>
    <dbReference type="NCBI Taxonomy" id="412755"/>
    <lineage>
        <taxon>unclassified sequences</taxon>
        <taxon>metagenomes</taxon>
        <taxon>ecological metagenomes</taxon>
    </lineage>
</organism>
<name>X0UYK6_9ZZZZ</name>
<dbReference type="AlphaFoldDB" id="X0UYK6"/>
<reference evidence="2" key="1">
    <citation type="journal article" date="2014" name="Front. Microbiol.">
        <title>High frequency of phylogenetically diverse reductive dehalogenase-homologous genes in deep subseafloor sedimentary metagenomes.</title>
        <authorList>
            <person name="Kawai M."/>
            <person name="Futagami T."/>
            <person name="Toyoda A."/>
            <person name="Takaki Y."/>
            <person name="Nishi S."/>
            <person name="Hori S."/>
            <person name="Arai W."/>
            <person name="Tsubouchi T."/>
            <person name="Morono Y."/>
            <person name="Uchiyama I."/>
            <person name="Ito T."/>
            <person name="Fujiyama A."/>
            <person name="Inagaki F."/>
            <person name="Takami H."/>
        </authorList>
    </citation>
    <scope>NUCLEOTIDE SEQUENCE</scope>
    <source>
        <strain evidence="2">Expedition CK06-06</strain>
    </source>
</reference>
<dbReference type="Gene3D" id="3.40.50.1010">
    <property type="entry name" value="5'-nuclease"/>
    <property type="match status" value="1"/>
</dbReference>
<comment type="caution">
    <text evidence="2">The sequence shown here is derived from an EMBL/GenBank/DDBJ whole genome shotgun (WGS) entry which is preliminary data.</text>
</comment>
<dbReference type="GO" id="GO:0003677">
    <property type="term" value="F:DNA binding"/>
    <property type="evidence" value="ECO:0007669"/>
    <property type="project" value="InterPro"/>
</dbReference>
<dbReference type="InterPro" id="IPR020046">
    <property type="entry name" value="5-3_exonucl_a-hlix_arch_N"/>
</dbReference>
<feature type="domain" description="5'-3' exonuclease alpha-helical arch N-terminal" evidence="1">
    <location>
        <begin position="5"/>
        <end position="50"/>
    </location>
</feature>